<evidence type="ECO:0000313" key="2">
    <source>
        <dbReference type="Proteomes" id="UP001054837"/>
    </source>
</evidence>
<dbReference type="Proteomes" id="UP001054837">
    <property type="component" value="Unassembled WGS sequence"/>
</dbReference>
<dbReference type="EMBL" id="BPLQ01007952">
    <property type="protein sequence ID" value="GIY33573.1"/>
    <property type="molecule type" value="Genomic_DNA"/>
</dbReference>
<protein>
    <submittedName>
        <fullName evidence="1">Uncharacterized protein</fullName>
    </submittedName>
</protein>
<organism evidence="1 2">
    <name type="scientific">Caerostris darwini</name>
    <dbReference type="NCBI Taxonomy" id="1538125"/>
    <lineage>
        <taxon>Eukaryota</taxon>
        <taxon>Metazoa</taxon>
        <taxon>Ecdysozoa</taxon>
        <taxon>Arthropoda</taxon>
        <taxon>Chelicerata</taxon>
        <taxon>Arachnida</taxon>
        <taxon>Araneae</taxon>
        <taxon>Araneomorphae</taxon>
        <taxon>Entelegynae</taxon>
        <taxon>Araneoidea</taxon>
        <taxon>Araneidae</taxon>
        <taxon>Caerostris</taxon>
    </lineage>
</organism>
<name>A0AAV4SPN1_9ARAC</name>
<gene>
    <name evidence="1" type="ORF">CDAR_116131</name>
</gene>
<accession>A0AAV4SPN1</accession>
<proteinExistence type="predicted"/>
<sequence length="115" mass="12665">MAPGIDLKRVNILTTHLKSETLAMIAERYPSEEWIYVYMDGSQKSEACSSGFFFSVAQGSIAVSKSATNFDSVVAAISEAARVMLPLPSTKKVVFLPNSISAICWPYVHLQFKKD</sequence>
<evidence type="ECO:0000313" key="1">
    <source>
        <dbReference type="EMBL" id="GIY33573.1"/>
    </source>
</evidence>
<dbReference type="AlphaFoldDB" id="A0AAV4SPN1"/>
<comment type="caution">
    <text evidence="1">The sequence shown here is derived from an EMBL/GenBank/DDBJ whole genome shotgun (WGS) entry which is preliminary data.</text>
</comment>
<keyword evidence="2" id="KW-1185">Reference proteome</keyword>
<reference evidence="1 2" key="1">
    <citation type="submission" date="2021-06" db="EMBL/GenBank/DDBJ databases">
        <title>Caerostris darwini draft genome.</title>
        <authorList>
            <person name="Kono N."/>
            <person name="Arakawa K."/>
        </authorList>
    </citation>
    <scope>NUCLEOTIDE SEQUENCE [LARGE SCALE GENOMIC DNA]</scope>
</reference>